<evidence type="ECO:0000313" key="2">
    <source>
        <dbReference type="EMBL" id="GAA2559431.1"/>
    </source>
</evidence>
<reference evidence="2 3" key="1">
    <citation type="journal article" date="2019" name="Int. J. Syst. Evol. Microbiol.">
        <title>The Global Catalogue of Microorganisms (GCM) 10K type strain sequencing project: providing services to taxonomists for standard genome sequencing and annotation.</title>
        <authorList>
            <consortium name="The Broad Institute Genomics Platform"/>
            <consortium name="The Broad Institute Genome Sequencing Center for Infectious Disease"/>
            <person name="Wu L."/>
            <person name="Ma J."/>
        </authorList>
    </citation>
    <scope>NUCLEOTIDE SEQUENCE [LARGE SCALE GENOMIC DNA]</scope>
    <source>
        <strain evidence="2 3">JCM 6924</strain>
    </source>
</reference>
<feature type="compositionally biased region" description="Basic and acidic residues" evidence="1">
    <location>
        <begin position="83"/>
        <end position="96"/>
    </location>
</feature>
<protein>
    <submittedName>
        <fullName evidence="2">Uncharacterized protein</fullName>
    </submittedName>
</protein>
<feature type="region of interest" description="Disordered" evidence="1">
    <location>
        <begin position="74"/>
        <end position="96"/>
    </location>
</feature>
<evidence type="ECO:0000313" key="3">
    <source>
        <dbReference type="Proteomes" id="UP001501095"/>
    </source>
</evidence>
<organism evidence="2 3">
    <name type="scientific">Streptomyces levis</name>
    <dbReference type="NCBI Taxonomy" id="285566"/>
    <lineage>
        <taxon>Bacteria</taxon>
        <taxon>Bacillati</taxon>
        <taxon>Actinomycetota</taxon>
        <taxon>Actinomycetes</taxon>
        <taxon>Kitasatosporales</taxon>
        <taxon>Streptomycetaceae</taxon>
        <taxon>Streptomyces</taxon>
    </lineage>
</organism>
<accession>A0ABN3P5N6</accession>
<sequence>MFQTELVHATGESRVGEPRFCDERGELSVGGALRGSFRHLRCGLLPSGLRDVRGLPVSRPYALLDGANVAESKHPITHFPGHSSDRVRIDPGTDAHGPDVQWLGRDTCLTHPFEGGACRE</sequence>
<dbReference type="Proteomes" id="UP001501095">
    <property type="component" value="Unassembled WGS sequence"/>
</dbReference>
<keyword evidence="3" id="KW-1185">Reference proteome</keyword>
<name>A0ABN3P5N6_9ACTN</name>
<gene>
    <name evidence="2" type="ORF">GCM10010423_71830</name>
</gene>
<proteinExistence type="predicted"/>
<evidence type="ECO:0000256" key="1">
    <source>
        <dbReference type="SAM" id="MobiDB-lite"/>
    </source>
</evidence>
<dbReference type="EMBL" id="BAAATM010000029">
    <property type="protein sequence ID" value="GAA2559431.1"/>
    <property type="molecule type" value="Genomic_DNA"/>
</dbReference>
<comment type="caution">
    <text evidence="2">The sequence shown here is derived from an EMBL/GenBank/DDBJ whole genome shotgun (WGS) entry which is preliminary data.</text>
</comment>